<evidence type="ECO:0000256" key="1">
    <source>
        <dbReference type="SAM" id="MobiDB-lite"/>
    </source>
</evidence>
<feature type="compositionally biased region" description="Polar residues" evidence="1">
    <location>
        <begin position="100"/>
        <end position="112"/>
    </location>
</feature>
<dbReference type="AlphaFoldDB" id="A0AAP0RF04"/>
<name>A0AAP0RF04_LIQFO</name>
<dbReference type="Proteomes" id="UP001415857">
    <property type="component" value="Unassembled WGS sequence"/>
</dbReference>
<feature type="compositionally biased region" description="Pro residues" evidence="1">
    <location>
        <begin position="22"/>
        <end position="36"/>
    </location>
</feature>
<sequence length="290" mass="31827">METDSDSDGSHISATPPRDPKPPPSPSPPQPRPRPPTLLSSNKCRTRVKASSRSNPISKPKSSSKPTIPSPKPNHKPSQPNPPYNHFPPPHMPFPILRPSDQNHAASATTPVENLPGPARHLSKVASFLKIRKPCLNFDPIENDPYVPSVPNSHLDTRTGGPDRVAANGVPLEVRGETFNGGNSVKFAKKHPNLIGGSVDSLPVKRPKCVSEGNFVRLNINGYGHRRKFMNKGSRKNQSKSGGKRYFKRNKRKLKAEGEAEEDGLCDEDGLVWRHCKGRRSGEDQNLIAN</sequence>
<evidence type="ECO:0000313" key="2">
    <source>
        <dbReference type="EMBL" id="KAK9276634.1"/>
    </source>
</evidence>
<keyword evidence="3" id="KW-1185">Reference proteome</keyword>
<reference evidence="2 3" key="1">
    <citation type="journal article" date="2024" name="Plant J.">
        <title>Genome sequences and population genomics reveal climatic adaptation and genomic divergence between two closely related sweetgum species.</title>
        <authorList>
            <person name="Xu W.Q."/>
            <person name="Ren C.Q."/>
            <person name="Zhang X.Y."/>
            <person name="Comes H.P."/>
            <person name="Liu X.H."/>
            <person name="Li Y.G."/>
            <person name="Kettle C.J."/>
            <person name="Jalonen R."/>
            <person name="Gaisberger H."/>
            <person name="Ma Y.Z."/>
            <person name="Qiu Y.X."/>
        </authorList>
    </citation>
    <scope>NUCLEOTIDE SEQUENCE [LARGE SCALE GENOMIC DNA]</scope>
    <source>
        <strain evidence="2">Hangzhou</strain>
    </source>
</reference>
<feature type="region of interest" description="Disordered" evidence="1">
    <location>
        <begin position="1"/>
        <end position="116"/>
    </location>
</feature>
<gene>
    <name evidence="2" type="ORF">L1049_006170</name>
</gene>
<comment type="caution">
    <text evidence="2">The sequence shown here is derived from an EMBL/GenBank/DDBJ whole genome shotgun (WGS) entry which is preliminary data.</text>
</comment>
<proteinExistence type="predicted"/>
<organism evidence="2 3">
    <name type="scientific">Liquidambar formosana</name>
    <name type="common">Formosan gum</name>
    <dbReference type="NCBI Taxonomy" id="63359"/>
    <lineage>
        <taxon>Eukaryota</taxon>
        <taxon>Viridiplantae</taxon>
        <taxon>Streptophyta</taxon>
        <taxon>Embryophyta</taxon>
        <taxon>Tracheophyta</taxon>
        <taxon>Spermatophyta</taxon>
        <taxon>Magnoliopsida</taxon>
        <taxon>eudicotyledons</taxon>
        <taxon>Gunneridae</taxon>
        <taxon>Pentapetalae</taxon>
        <taxon>Saxifragales</taxon>
        <taxon>Altingiaceae</taxon>
        <taxon>Liquidambar</taxon>
    </lineage>
</organism>
<feature type="region of interest" description="Disordered" evidence="1">
    <location>
        <begin position="229"/>
        <end position="264"/>
    </location>
</feature>
<protein>
    <submittedName>
        <fullName evidence="2">Uncharacterized protein</fullName>
    </submittedName>
</protein>
<accession>A0AAP0RF04</accession>
<evidence type="ECO:0000313" key="3">
    <source>
        <dbReference type="Proteomes" id="UP001415857"/>
    </source>
</evidence>
<dbReference type="EMBL" id="JBBPBK010000010">
    <property type="protein sequence ID" value="KAK9276634.1"/>
    <property type="molecule type" value="Genomic_DNA"/>
</dbReference>
<feature type="compositionally biased region" description="Low complexity" evidence="1">
    <location>
        <begin position="51"/>
        <end position="67"/>
    </location>
</feature>
<feature type="compositionally biased region" description="Basic residues" evidence="1">
    <location>
        <begin position="229"/>
        <end position="254"/>
    </location>
</feature>
<feature type="compositionally biased region" description="Pro residues" evidence="1">
    <location>
        <begin position="79"/>
        <end position="93"/>
    </location>
</feature>